<proteinExistence type="predicted"/>
<accession>A0AAE1AWR0</accession>
<name>A0AAE1AWR0_9GAST</name>
<reference evidence="1" key="1">
    <citation type="journal article" date="2023" name="G3 (Bethesda)">
        <title>A reference genome for the long-term kleptoplast-retaining sea slug Elysia crispata morphotype clarki.</title>
        <authorList>
            <person name="Eastman K.E."/>
            <person name="Pendleton A.L."/>
            <person name="Shaikh M.A."/>
            <person name="Suttiyut T."/>
            <person name="Ogas R."/>
            <person name="Tomko P."/>
            <person name="Gavelis G."/>
            <person name="Widhalm J.R."/>
            <person name="Wisecaver J.H."/>
        </authorList>
    </citation>
    <scope>NUCLEOTIDE SEQUENCE</scope>
    <source>
        <strain evidence="1">ECLA1</strain>
    </source>
</reference>
<dbReference type="Proteomes" id="UP001283361">
    <property type="component" value="Unassembled WGS sequence"/>
</dbReference>
<sequence length="100" mass="11448">MAPALTLSAYMHSHEILGAQWNKPCSPPVDVDADPLRNETNRALVLEQLRRKPKMLKGKNVLKKCNEDFQGIFFLKKAEVPKLYPKSWLDSFKGTSLHDR</sequence>
<dbReference type="AlphaFoldDB" id="A0AAE1AWR0"/>
<dbReference type="EMBL" id="JAWDGP010001078">
    <property type="protein sequence ID" value="KAK3795094.1"/>
    <property type="molecule type" value="Genomic_DNA"/>
</dbReference>
<organism evidence="1 2">
    <name type="scientific">Elysia crispata</name>
    <name type="common">lettuce slug</name>
    <dbReference type="NCBI Taxonomy" id="231223"/>
    <lineage>
        <taxon>Eukaryota</taxon>
        <taxon>Metazoa</taxon>
        <taxon>Spiralia</taxon>
        <taxon>Lophotrochozoa</taxon>
        <taxon>Mollusca</taxon>
        <taxon>Gastropoda</taxon>
        <taxon>Heterobranchia</taxon>
        <taxon>Euthyneura</taxon>
        <taxon>Panpulmonata</taxon>
        <taxon>Sacoglossa</taxon>
        <taxon>Placobranchoidea</taxon>
        <taxon>Plakobranchidae</taxon>
        <taxon>Elysia</taxon>
    </lineage>
</organism>
<evidence type="ECO:0000313" key="1">
    <source>
        <dbReference type="EMBL" id="KAK3795094.1"/>
    </source>
</evidence>
<gene>
    <name evidence="1" type="ORF">RRG08_028296</name>
</gene>
<evidence type="ECO:0000313" key="2">
    <source>
        <dbReference type="Proteomes" id="UP001283361"/>
    </source>
</evidence>
<keyword evidence="2" id="KW-1185">Reference proteome</keyword>
<protein>
    <submittedName>
        <fullName evidence="1">Uncharacterized protein</fullName>
    </submittedName>
</protein>
<comment type="caution">
    <text evidence="1">The sequence shown here is derived from an EMBL/GenBank/DDBJ whole genome shotgun (WGS) entry which is preliminary data.</text>
</comment>